<keyword evidence="2" id="KW-1185">Reference proteome</keyword>
<comment type="caution">
    <text evidence="1">The sequence shown here is derived from an EMBL/GenBank/DDBJ whole genome shotgun (WGS) entry which is preliminary data.</text>
</comment>
<protein>
    <submittedName>
        <fullName evidence="1">Uncharacterized protein</fullName>
    </submittedName>
</protein>
<gene>
    <name evidence="1" type="ORF">KIN20_008731</name>
</gene>
<reference evidence="1" key="1">
    <citation type="submission" date="2021-06" db="EMBL/GenBank/DDBJ databases">
        <title>Parelaphostrongylus tenuis whole genome reference sequence.</title>
        <authorList>
            <person name="Garwood T.J."/>
            <person name="Larsen P.A."/>
            <person name="Fountain-Jones N.M."/>
            <person name="Garbe J.R."/>
            <person name="Macchietto M.G."/>
            <person name="Kania S.A."/>
            <person name="Gerhold R.W."/>
            <person name="Richards J.E."/>
            <person name="Wolf T.M."/>
        </authorList>
    </citation>
    <scope>NUCLEOTIDE SEQUENCE</scope>
    <source>
        <strain evidence="1">MNPRO001-30</strain>
        <tissue evidence="1">Meninges</tissue>
    </source>
</reference>
<dbReference type="Proteomes" id="UP001196413">
    <property type="component" value="Unassembled WGS sequence"/>
</dbReference>
<organism evidence="1 2">
    <name type="scientific">Parelaphostrongylus tenuis</name>
    <name type="common">Meningeal worm</name>
    <dbReference type="NCBI Taxonomy" id="148309"/>
    <lineage>
        <taxon>Eukaryota</taxon>
        <taxon>Metazoa</taxon>
        <taxon>Ecdysozoa</taxon>
        <taxon>Nematoda</taxon>
        <taxon>Chromadorea</taxon>
        <taxon>Rhabditida</taxon>
        <taxon>Rhabditina</taxon>
        <taxon>Rhabditomorpha</taxon>
        <taxon>Strongyloidea</taxon>
        <taxon>Metastrongylidae</taxon>
        <taxon>Parelaphostrongylus</taxon>
    </lineage>
</organism>
<evidence type="ECO:0000313" key="2">
    <source>
        <dbReference type="Proteomes" id="UP001196413"/>
    </source>
</evidence>
<name>A0AAD5QK03_PARTN</name>
<evidence type="ECO:0000313" key="1">
    <source>
        <dbReference type="EMBL" id="KAJ1352404.1"/>
    </source>
</evidence>
<sequence>MKEVRELIREGRIRLSITSRRYEFNERYISDVIYDLEHKEVDKVSKILAFV</sequence>
<accession>A0AAD5QK03</accession>
<dbReference type="AlphaFoldDB" id="A0AAD5QK03"/>
<dbReference type="EMBL" id="JAHQIW010001372">
    <property type="protein sequence ID" value="KAJ1352404.1"/>
    <property type="molecule type" value="Genomic_DNA"/>
</dbReference>
<proteinExistence type="predicted"/>